<keyword evidence="1 3" id="KW-0378">Hydrolase</keyword>
<dbReference type="GO" id="GO:0046872">
    <property type="term" value="F:metal ion binding"/>
    <property type="evidence" value="ECO:0007669"/>
    <property type="project" value="UniProtKB-KW"/>
</dbReference>
<evidence type="ECO:0000256" key="2">
    <source>
        <dbReference type="PIRSR" id="PIRSR005902-1"/>
    </source>
</evidence>
<evidence type="ECO:0000313" key="3">
    <source>
        <dbReference type="EMBL" id="PIU74801.1"/>
    </source>
</evidence>
<proteinExistence type="predicted"/>
<name>A0A2M7AW03_9BACT</name>
<comment type="caution">
    <text evidence="3">The sequence shown here is derived from an EMBL/GenBank/DDBJ whole genome shotgun (WGS) entry which is preliminary data.</text>
</comment>
<feature type="binding site" evidence="2">
    <location>
        <position position="232"/>
    </location>
    <ligand>
        <name>a divalent metal cation</name>
        <dbReference type="ChEBI" id="CHEBI:60240"/>
        <label>1</label>
    </ligand>
</feature>
<dbReference type="SUPFAM" id="SSF51556">
    <property type="entry name" value="Metallo-dependent hydrolases"/>
    <property type="match status" value="1"/>
</dbReference>
<keyword evidence="2" id="KW-0479">Metal-binding</keyword>
<evidence type="ECO:0000256" key="1">
    <source>
        <dbReference type="ARBA" id="ARBA00022801"/>
    </source>
</evidence>
<dbReference type="Proteomes" id="UP000228775">
    <property type="component" value="Unassembled WGS sequence"/>
</dbReference>
<dbReference type="EMBL" id="PEVY01000087">
    <property type="protein sequence ID" value="PIU74801.1"/>
    <property type="molecule type" value="Genomic_DNA"/>
</dbReference>
<dbReference type="InterPro" id="IPR032466">
    <property type="entry name" value="Metal_Hydrolase"/>
</dbReference>
<feature type="binding site" evidence="2">
    <location>
        <position position="13"/>
    </location>
    <ligand>
        <name>a divalent metal cation</name>
        <dbReference type="ChEBI" id="CHEBI:60240"/>
        <label>1</label>
    </ligand>
</feature>
<dbReference type="Gene3D" id="3.20.20.140">
    <property type="entry name" value="Metal-dependent hydrolases"/>
    <property type="match status" value="1"/>
</dbReference>
<dbReference type="Pfam" id="PF01026">
    <property type="entry name" value="TatD_DNase"/>
    <property type="match status" value="1"/>
</dbReference>
<feature type="binding site" evidence="2">
    <location>
        <position position="161"/>
    </location>
    <ligand>
        <name>a divalent metal cation</name>
        <dbReference type="ChEBI" id="CHEBI:60240"/>
        <label>2</label>
    </ligand>
</feature>
<dbReference type="GO" id="GO:0016788">
    <property type="term" value="F:hydrolase activity, acting on ester bonds"/>
    <property type="evidence" value="ECO:0007669"/>
    <property type="project" value="InterPro"/>
</dbReference>
<dbReference type="InterPro" id="IPR018228">
    <property type="entry name" value="DNase_TatD-rel_CS"/>
</dbReference>
<dbReference type="PANTHER" id="PTHR46124:SF2">
    <property type="entry name" value="D-AMINOACYL-TRNA DEACYLASE"/>
    <property type="match status" value="1"/>
</dbReference>
<dbReference type="InterPro" id="IPR001130">
    <property type="entry name" value="TatD-like"/>
</dbReference>
<feature type="binding site" evidence="2">
    <location>
        <position position="100"/>
    </location>
    <ligand>
        <name>a divalent metal cation</name>
        <dbReference type="ChEBI" id="CHEBI:60240"/>
        <label>1</label>
    </ligand>
</feature>
<dbReference type="PIRSF" id="PIRSF005902">
    <property type="entry name" value="DNase_TatD"/>
    <property type="match status" value="1"/>
</dbReference>
<feature type="binding site" evidence="2">
    <location>
        <position position="11"/>
    </location>
    <ligand>
        <name>a divalent metal cation</name>
        <dbReference type="ChEBI" id="CHEBI:60240"/>
        <label>1</label>
    </ligand>
</feature>
<organism evidence="3 4">
    <name type="scientific">Candidatus Portnoybacteria bacterium CG06_land_8_20_14_3_00_39_12</name>
    <dbReference type="NCBI Taxonomy" id="1974809"/>
    <lineage>
        <taxon>Bacteria</taxon>
        <taxon>Candidatus Portnoyibacteriota</taxon>
    </lineage>
</organism>
<dbReference type="GO" id="GO:0005829">
    <property type="term" value="C:cytosol"/>
    <property type="evidence" value="ECO:0007669"/>
    <property type="project" value="TreeGrafter"/>
</dbReference>
<protein>
    <submittedName>
        <fullName evidence="3">Hydrolase TatD</fullName>
    </submittedName>
</protein>
<feature type="binding site" evidence="2">
    <location>
        <position position="184"/>
    </location>
    <ligand>
        <name>a divalent metal cation</name>
        <dbReference type="ChEBI" id="CHEBI:60240"/>
        <label>2</label>
    </ligand>
</feature>
<dbReference type="PROSITE" id="PS01137">
    <property type="entry name" value="TATD_1"/>
    <property type="match status" value="1"/>
</dbReference>
<dbReference type="PANTHER" id="PTHR46124">
    <property type="entry name" value="D-AMINOACYL-TRNA DEACYLASE"/>
    <property type="match status" value="1"/>
</dbReference>
<dbReference type="AlphaFoldDB" id="A0A2M7AW03"/>
<sequence length="285" mass="32009">MTPDMPMIDSHAHLDASQYDQDRPQVIERAFKNGLKYIINIGSDLETSQASAALASQHKKIYATVGIHPMAEQETGCDAIKDMAGLEGLVREDRVVAIGECGLELNQKLKVVSDAEPSNIKNLSSAQAGGQNDKSKIKKQTEIFLTQIKLAQGLNLPLIIHCRNAHNEMLEILSGVKNLKAVIHCYSGSWDQARKYLDLGCRISFTGIITYARDYDKVIKNMPIERMLLETDCPYLTPVPNRGQRNEPLFVKYVYETIARVRGELLEKTEEQIDKNVIKFFDLES</sequence>
<gene>
    <name evidence="3" type="ORF">COS76_04150</name>
</gene>
<evidence type="ECO:0000313" key="4">
    <source>
        <dbReference type="Proteomes" id="UP000228775"/>
    </source>
</evidence>
<dbReference type="CDD" id="cd01310">
    <property type="entry name" value="TatD_DNAse"/>
    <property type="match status" value="1"/>
</dbReference>
<accession>A0A2M7AW03</accession>
<reference evidence="4" key="1">
    <citation type="submission" date="2017-09" db="EMBL/GenBank/DDBJ databases">
        <title>Depth-based differentiation of microbial function through sediment-hosted aquifers and enrichment of novel symbionts in the deep terrestrial subsurface.</title>
        <authorList>
            <person name="Probst A.J."/>
            <person name="Ladd B."/>
            <person name="Jarett J.K."/>
            <person name="Geller-Mcgrath D.E."/>
            <person name="Sieber C.M.K."/>
            <person name="Emerson J.B."/>
            <person name="Anantharaman K."/>
            <person name="Thomas B.C."/>
            <person name="Malmstrom R."/>
            <person name="Stieglmeier M."/>
            <person name="Klingl A."/>
            <person name="Woyke T."/>
            <person name="Ryan C.M."/>
            <person name="Banfield J.F."/>
        </authorList>
    </citation>
    <scope>NUCLEOTIDE SEQUENCE [LARGE SCALE GENOMIC DNA]</scope>
</reference>